<keyword evidence="3" id="KW-1185">Reference proteome</keyword>
<sequence>MSLSRWSVRDGVYIRLKQRLLRLHSDGSLSTPEVVFCWICGATERTGGEEELLTNYLFIFRIFFFTALLQILLPRFLTPPHTPSLSLFFFFHSPVKGNKSSCSSVILRS</sequence>
<dbReference type="EMBL" id="JAHRIM010091934">
    <property type="protein sequence ID" value="MEQ2277590.1"/>
    <property type="molecule type" value="Genomic_DNA"/>
</dbReference>
<evidence type="ECO:0000313" key="3">
    <source>
        <dbReference type="Proteomes" id="UP001444071"/>
    </source>
</evidence>
<keyword evidence="1" id="KW-0472">Membrane</keyword>
<gene>
    <name evidence="2" type="ORF">XENORESO_004845</name>
</gene>
<keyword evidence="1" id="KW-0812">Transmembrane</keyword>
<dbReference type="Proteomes" id="UP001444071">
    <property type="component" value="Unassembled WGS sequence"/>
</dbReference>
<name>A0ABV0X6X8_9TELE</name>
<organism evidence="2 3">
    <name type="scientific">Xenotaenia resolanae</name>
    <dbReference type="NCBI Taxonomy" id="208358"/>
    <lineage>
        <taxon>Eukaryota</taxon>
        <taxon>Metazoa</taxon>
        <taxon>Chordata</taxon>
        <taxon>Craniata</taxon>
        <taxon>Vertebrata</taxon>
        <taxon>Euteleostomi</taxon>
        <taxon>Actinopterygii</taxon>
        <taxon>Neopterygii</taxon>
        <taxon>Teleostei</taxon>
        <taxon>Neoteleostei</taxon>
        <taxon>Acanthomorphata</taxon>
        <taxon>Ovalentaria</taxon>
        <taxon>Atherinomorphae</taxon>
        <taxon>Cyprinodontiformes</taxon>
        <taxon>Goodeidae</taxon>
        <taxon>Xenotaenia</taxon>
    </lineage>
</organism>
<proteinExistence type="predicted"/>
<keyword evidence="1" id="KW-1133">Transmembrane helix</keyword>
<feature type="transmembrane region" description="Helical" evidence="1">
    <location>
        <begin position="56"/>
        <end position="77"/>
    </location>
</feature>
<reference evidence="2 3" key="1">
    <citation type="submission" date="2021-06" db="EMBL/GenBank/DDBJ databases">
        <authorList>
            <person name="Palmer J.M."/>
        </authorList>
    </citation>
    <scope>NUCLEOTIDE SEQUENCE [LARGE SCALE GENOMIC DNA]</scope>
    <source>
        <strain evidence="2 3">XR_2019</strain>
        <tissue evidence="2">Muscle</tissue>
    </source>
</reference>
<evidence type="ECO:0000313" key="2">
    <source>
        <dbReference type="EMBL" id="MEQ2277590.1"/>
    </source>
</evidence>
<protein>
    <submittedName>
        <fullName evidence="2">Uncharacterized protein</fullName>
    </submittedName>
</protein>
<accession>A0ABV0X6X8</accession>
<comment type="caution">
    <text evidence="2">The sequence shown here is derived from an EMBL/GenBank/DDBJ whole genome shotgun (WGS) entry which is preliminary data.</text>
</comment>
<evidence type="ECO:0000256" key="1">
    <source>
        <dbReference type="SAM" id="Phobius"/>
    </source>
</evidence>